<keyword evidence="1" id="KW-0732">Signal</keyword>
<dbReference type="PROSITE" id="PS51257">
    <property type="entry name" value="PROKAR_LIPOPROTEIN"/>
    <property type="match status" value="1"/>
</dbReference>
<name>A0A149PC98_9BURK</name>
<dbReference type="OrthoDB" id="9006071at2"/>
<accession>A0A149PC98</accession>
<dbReference type="STRING" id="1399968.CI15_34630"/>
<feature type="signal peptide" evidence="1">
    <location>
        <begin position="1"/>
        <end position="18"/>
    </location>
</feature>
<evidence type="ECO:0000313" key="3">
    <source>
        <dbReference type="Proteomes" id="UP000075613"/>
    </source>
</evidence>
<dbReference type="AlphaFoldDB" id="A0A149PC98"/>
<evidence type="ECO:0000313" key="2">
    <source>
        <dbReference type="EMBL" id="KXU82648.1"/>
    </source>
</evidence>
<feature type="chain" id="PRO_5007551049" description="Lipoprotein" evidence="1">
    <location>
        <begin position="19"/>
        <end position="110"/>
    </location>
</feature>
<sequence length="110" mass="11863">MKKVAAVLSLSLLLSACAYFQKDPDSGEPVADTTTQRSVDDVVACLTQLANHHNAAFKSTTIPQGQMLDFGDSNIVKVRSDNGATTYRFYAGKRHVSNLWIESAGKTCAP</sequence>
<gene>
    <name evidence="2" type="ORF">CI15_34630</name>
</gene>
<dbReference type="Proteomes" id="UP000075613">
    <property type="component" value="Unassembled WGS sequence"/>
</dbReference>
<keyword evidence="3" id="KW-1185">Reference proteome</keyword>
<proteinExistence type="predicted"/>
<evidence type="ECO:0000256" key="1">
    <source>
        <dbReference type="SAM" id="SignalP"/>
    </source>
</evidence>
<evidence type="ECO:0008006" key="4">
    <source>
        <dbReference type="Google" id="ProtNLM"/>
    </source>
</evidence>
<organism evidence="2 3">
    <name type="scientific">Paraburkholderia monticola</name>
    <dbReference type="NCBI Taxonomy" id="1399968"/>
    <lineage>
        <taxon>Bacteria</taxon>
        <taxon>Pseudomonadati</taxon>
        <taxon>Pseudomonadota</taxon>
        <taxon>Betaproteobacteria</taxon>
        <taxon>Burkholderiales</taxon>
        <taxon>Burkholderiaceae</taxon>
        <taxon>Paraburkholderia</taxon>
    </lineage>
</organism>
<dbReference type="RefSeq" id="WP_062138131.1">
    <property type="nucleotide sequence ID" value="NZ_LRBG01000039.1"/>
</dbReference>
<comment type="caution">
    <text evidence="2">The sequence shown here is derived from an EMBL/GenBank/DDBJ whole genome shotgun (WGS) entry which is preliminary data.</text>
</comment>
<reference evidence="2 3" key="1">
    <citation type="journal article" date="2015" name="Int. J. Syst. Evol. Microbiol.">
        <title>Burkholderia monticola sp. nov., isolated from mountain soil.</title>
        <authorList>
            <person name="Baek I."/>
            <person name="Seo B."/>
            <person name="Lee I."/>
            <person name="Yi H."/>
            <person name="Chun J."/>
        </authorList>
    </citation>
    <scope>NUCLEOTIDE SEQUENCE [LARGE SCALE GENOMIC DNA]</scope>
    <source>
        <strain evidence="2 3">JC2948</strain>
    </source>
</reference>
<dbReference type="EMBL" id="LRBG01000039">
    <property type="protein sequence ID" value="KXU82648.1"/>
    <property type="molecule type" value="Genomic_DNA"/>
</dbReference>
<protein>
    <recommendedName>
        <fullName evidence="4">Lipoprotein</fullName>
    </recommendedName>
</protein>